<dbReference type="InterPro" id="IPR028973">
    <property type="entry name" value="PhnB-like"/>
</dbReference>
<feature type="domain" description="PhnB-like" evidence="1">
    <location>
        <begin position="4"/>
        <end position="114"/>
    </location>
</feature>
<name>A0ABZ0W6E2_9BACT</name>
<protein>
    <submittedName>
        <fullName evidence="2">VOC family protein</fullName>
    </submittedName>
</protein>
<feature type="domain" description="PhnB-like" evidence="1">
    <location>
        <begin position="126"/>
        <end position="244"/>
    </location>
</feature>
<dbReference type="SUPFAM" id="SSF54593">
    <property type="entry name" value="Glyoxalase/Bleomycin resistance protein/Dihydroxybiphenyl dioxygenase"/>
    <property type="match status" value="2"/>
</dbReference>
<reference evidence="2 3" key="1">
    <citation type="submission" date="2023-12" db="EMBL/GenBank/DDBJ databases">
        <title>Genome sequencing and assembly of bacterial species from a model synthetic community.</title>
        <authorList>
            <person name="Hogle S.L."/>
        </authorList>
    </citation>
    <scope>NUCLEOTIDE SEQUENCE [LARGE SCALE GENOMIC DNA]</scope>
    <source>
        <strain evidence="2 3">HAMBI_3031</strain>
    </source>
</reference>
<dbReference type="InterPro" id="IPR029068">
    <property type="entry name" value="Glyas_Bleomycin-R_OHBP_Dase"/>
</dbReference>
<organism evidence="2 3">
    <name type="scientific">Niabella yanshanensis</name>
    <dbReference type="NCBI Taxonomy" id="577386"/>
    <lineage>
        <taxon>Bacteria</taxon>
        <taxon>Pseudomonadati</taxon>
        <taxon>Bacteroidota</taxon>
        <taxon>Chitinophagia</taxon>
        <taxon>Chitinophagales</taxon>
        <taxon>Chitinophagaceae</taxon>
        <taxon>Niabella</taxon>
    </lineage>
</organism>
<dbReference type="Gene3D" id="3.10.180.10">
    <property type="entry name" value="2,3-Dihydroxybiphenyl 1,2-Dioxygenase, domain 1"/>
    <property type="match status" value="2"/>
</dbReference>
<dbReference type="RefSeq" id="WP_114790899.1">
    <property type="nucleotide sequence ID" value="NZ_CP139960.1"/>
</dbReference>
<proteinExistence type="predicted"/>
<keyword evidence="3" id="KW-1185">Reference proteome</keyword>
<dbReference type="Proteomes" id="UP001325680">
    <property type="component" value="Chromosome"/>
</dbReference>
<evidence type="ECO:0000313" key="3">
    <source>
        <dbReference type="Proteomes" id="UP001325680"/>
    </source>
</evidence>
<sequence length="284" mass="32448">MNNKIYPCIWLDKNGREAATYYKSIFPDTHIDEDNGMVIMLSISGQNLMLLNAGPHFKPNASISFLIANEDEQETTRLFNELSRDGIVLMALDSYPFSTKYGWVRDKFGVTWQLYTGEKGNAGQYFIPTLMYANQQNGRAREAIELYTKIFPGSKTEGIMEYDGKEDTKGNVQHAQFHIDHFTMACMDSSLNHQFNFDEGISLVVITADQQETDYYWNNLVKDGGKESMCGWLKDKFGVSWQIVPQKLLILMNQEDRDKAKQVTDALMQMKKIDIDHLSAISVS</sequence>
<dbReference type="Pfam" id="PF06983">
    <property type="entry name" value="3-dmu-9_3-mt"/>
    <property type="match status" value="2"/>
</dbReference>
<gene>
    <name evidence="2" type="ORF">U0035_21040</name>
</gene>
<evidence type="ECO:0000313" key="2">
    <source>
        <dbReference type="EMBL" id="WQD38158.1"/>
    </source>
</evidence>
<dbReference type="CDD" id="cd06588">
    <property type="entry name" value="PhnB_like"/>
    <property type="match status" value="2"/>
</dbReference>
<dbReference type="EMBL" id="CP139960">
    <property type="protein sequence ID" value="WQD38158.1"/>
    <property type="molecule type" value="Genomic_DNA"/>
</dbReference>
<accession>A0ABZ0W6E2</accession>
<evidence type="ECO:0000259" key="1">
    <source>
        <dbReference type="Pfam" id="PF06983"/>
    </source>
</evidence>
<dbReference type="PANTHER" id="PTHR33990">
    <property type="entry name" value="PROTEIN YJDN-RELATED"/>
    <property type="match status" value="1"/>
</dbReference>